<feature type="compositionally biased region" description="Low complexity" evidence="1">
    <location>
        <begin position="46"/>
        <end position="60"/>
    </location>
</feature>
<dbReference type="HOGENOM" id="CLU_1195602_0_0_1"/>
<feature type="region of interest" description="Disordered" evidence="1">
    <location>
        <begin position="213"/>
        <end position="232"/>
    </location>
</feature>
<dbReference type="GeneID" id="25987502"/>
<reference evidence="2 3" key="1">
    <citation type="journal article" date="2012" name="Eukaryot. Cell">
        <title>Draft genome sequence of CBS 2479, the standard type strain of Trichosporon asahii.</title>
        <authorList>
            <person name="Yang R.Y."/>
            <person name="Li H.T."/>
            <person name="Zhu H."/>
            <person name="Zhou G.P."/>
            <person name="Wang M."/>
            <person name="Wang L."/>
        </authorList>
    </citation>
    <scope>NUCLEOTIDE SEQUENCE [LARGE SCALE GENOMIC DNA]</scope>
    <source>
        <strain evidence="3">ATCC 90039 / CBS 2479 / JCM 2466 / KCTC 7840 / NCYC 2677 / UAMH 7654</strain>
    </source>
</reference>
<feature type="region of interest" description="Disordered" evidence="1">
    <location>
        <begin position="42"/>
        <end position="61"/>
    </location>
</feature>
<protein>
    <submittedName>
        <fullName evidence="2">Uncharacterized protein</fullName>
    </submittedName>
</protein>
<feature type="region of interest" description="Disordered" evidence="1">
    <location>
        <begin position="16"/>
        <end position="36"/>
    </location>
</feature>
<evidence type="ECO:0000313" key="2">
    <source>
        <dbReference type="EMBL" id="EJT52473.1"/>
    </source>
</evidence>
<dbReference type="AlphaFoldDB" id="J5RG85"/>
<dbReference type="KEGG" id="tasa:A1Q1_03989"/>
<organism evidence="2 3">
    <name type="scientific">Trichosporon asahii var. asahii (strain ATCC 90039 / CBS 2479 / JCM 2466 / KCTC 7840 / NBRC 103889/ NCYC 2677 / UAMH 7654)</name>
    <name type="common">Yeast</name>
    <dbReference type="NCBI Taxonomy" id="1186058"/>
    <lineage>
        <taxon>Eukaryota</taxon>
        <taxon>Fungi</taxon>
        <taxon>Dikarya</taxon>
        <taxon>Basidiomycota</taxon>
        <taxon>Agaricomycotina</taxon>
        <taxon>Tremellomycetes</taxon>
        <taxon>Trichosporonales</taxon>
        <taxon>Trichosporonaceae</taxon>
        <taxon>Trichosporon</taxon>
    </lineage>
</organism>
<gene>
    <name evidence="2" type="ORF">A1Q1_03989</name>
</gene>
<evidence type="ECO:0000256" key="1">
    <source>
        <dbReference type="SAM" id="MobiDB-lite"/>
    </source>
</evidence>
<evidence type="ECO:0000313" key="3">
    <source>
        <dbReference type="Proteomes" id="UP000002748"/>
    </source>
</evidence>
<dbReference type="EMBL" id="ALBS01000025">
    <property type="protein sequence ID" value="EJT52473.1"/>
    <property type="molecule type" value="Genomic_DNA"/>
</dbReference>
<sequence>MGLGLDVQCLPVRASATRKRRAPALGQTMKSHSEGKPVKTLIGCESQSSSPSEGESLPQGLPALRARDSPVVSVILRTPKPVFASKVNTHNEEEEHESAIANQVANGLDDNVVAPPLSLAGNERLAGRNVADGADQDAVTEEDADGEWHTVDVHEALCEDAEDRIDVKIRLVEHREDRHHEVAVQEVEEEVEAVLLRPPRAALEVRRQNVDETFNAKRNGDDAEVRPHAAGG</sequence>
<dbReference type="Proteomes" id="UP000002748">
    <property type="component" value="Unassembled WGS sequence"/>
</dbReference>
<proteinExistence type="predicted"/>
<accession>J5RG85</accession>
<comment type="caution">
    <text evidence="2">The sequence shown here is derived from an EMBL/GenBank/DDBJ whole genome shotgun (WGS) entry which is preliminary data.</text>
</comment>
<name>J5RG85_TRIAS</name>
<dbReference type="VEuPathDB" id="FungiDB:A1Q1_03989"/>
<dbReference type="RefSeq" id="XP_014183840.1">
    <property type="nucleotide sequence ID" value="XM_014328365.1"/>
</dbReference>